<proteinExistence type="predicted"/>
<dbReference type="AlphaFoldDB" id="A0A1U7CSJ9"/>
<reference evidence="2" key="1">
    <citation type="submission" date="2016-12" db="EMBL/GenBank/DDBJ databases">
        <title>Comparative genomics of four Isosphaeraceae planctomycetes: a common pool of plasmids and glycoside hydrolase genes.</title>
        <authorList>
            <person name="Ivanova A."/>
        </authorList>
    </citation>
    <scope>NUCLEOTIDE SEQUENCE [LARGE SCALE GENOMIC DNA]</scope>
    <source>
        <strain evidence="2">PX4</strain>
    </source>
</reference>
<organism evidence="1 2">
    <name type="scientific">Paludisphaera borealis</name>
    <dbReference type="NCBI Taxonomy" id="1387353"/>
    <lineage>
        <taxon>Bacteria</taxon>
        <taxon>Pseudomonadati</taxon>
        <taxon>Planctomycetota</taxon>
        <taxon>Planctomycetia</taxon>
        <taxon>Isosphaerales</taxon>
        <taxon>Isosphaeraceae</taxon>
        <taxon>Paludisphaera</taxon>
    </lineage>
</organism>
<evidence type="ECO:0000313" key="2">
    <source>
        <dbReference type="Proteomes" id="UP000186309"/>
    </source>
</evidence>
<sequence>MAFDVSVEKPDVSSLSMTYNPLKFGQFVGGNNQQLIGFNQTNPGVYFNASVTTHQFEGGFAFIQTVSMDLMQKYLGTPTITETSPTVLDWNGLNQNDPLAIMIRDRSFNLFANETQNLPFARPPYASLPVDYINDTPMLAFSGLGNALNYPTMFRENVTFTTRLVFRPEGGIWISLG</sequence>
<name>A0A1U7CSJ9_9BACT</name>
<gene>
    <name evidence="1" type="ORF">BSF38_03443</name>
</gene>
<dbReference type="Proteomes" id="UP000186309">
    <property type="component" value="Chromosome"/>
</dbReference>
<protein>
    <submittedName>
        <fullName evidence="1">Uncharacterized protein</fullName>
    </submittedName>
</protein>
<dbReference type="KEGG" id="pbor:BSF38_03443"/>
<dbReference type="EMBL" id="CP019082">
    <property type="protein sequence ID" value="APW61912.1"/>
    <property type="molecule type" value="Genomic_DNA"/>
</dbReference>
<keyword evidence="2" id="KW-1185">Reference proteome</keyword>
<accession>A0A1U7CSJ9</accession>
<dbReference type="STRING" id="1387353.BSF38_03443"/>
<evidence type="ECO:0000313" key="1">
    <source>
        <dbReference type="EMBL" id="APW61912.1"/>
    </source>
</evidence>